<name>A0AAD8Y6S2_9STRA</name>
<dbReference type="Gene3D" id="1.50.40.10">
    <property type="entry name" value="Mitochondrial carrier domain"/>
    <property type="match status" value="1"/>
</dbReference>
<evidence type="ECO:0000313" key="7">
    <source>
        <dbReference type="EMBL" id="KAK1740678.1"/>
    </source>
</evidence>
<keyword evidence="7" id="KW-0413">Isomerase</keyword>
<dbReference type="GO" id="GO:0006457">
    <property type="term" value="P:protein folding"/>
    <property type="evidence" value="ECO:0007669"/>
    <property type="project" value="TreeGrafter"/>
</dbReference>
<dbReference type="PANTHER" id="PTHR45672">
    <property type="entry name" value="PROTEIN DISULFIDE-ISOMERASE C17H9.14C-RELATED"/>
    <property type="match status" value="1"/>
</dbReference>
<dbReference type="SUPFAM" id="SSF103506">
    <property type="entry name" value="Mitochondrial carrier"/>
    <property type="match status" value="1"/>
</dbReference>
<dbReference type="PANTHER" id="PTHR45672:SF3">
    <property type="entry name" value="THIOREDOXIN DOMAIN-CONTAINING PROTEIN 5"/>
    <property type="match status" value="1"/>
</dbReference>
<feature type="domain" description="Thioredoxin" evidence="6">
    <location>
        <begin position="31"/>
        <end position="176"/>
    </location>
</feature>
<dbReference type="GO" id="GO:0016020">
    <property type="term" value="C:membrane"/>
    <property type="evidence" value="ECO:0007669"/>
    <property type="project" value="UniProtKB-SubCell"/>
</dbReference>
<gene>
    <name evidence="7" type="ORF">QTG54_008773</name>
</gene>
<comment type="caution">
    <text evidence="7">The sequence shown here is derived from an EMBL/GenBank/DDBJ whole genome shotgun (WGS) entry which is preliminary data.</text>
</comment>
<comment type="similarity">
    <text evidence="2">Belongs to the protein disulfide isomerase family.</text>
</comment>
<dbReference type="SUPFAM" id="SSF52833">
    <property type="entry name" value="Thioredoxin-like"/>
    <property type="match status" value="1"/>
</dbReference>
<keyword evidence="4" id="KW-0732">Signal</keyword>
<comment type="subcellular location">
    <subcellularLocation>
        <location evidence="1">Membrane</location>
    </subcellularLocation>
</comment>
<dbReference type="InterPro" id="IPR023395">
    <property type="entry name" value="MCP_dom_sf"/>
</dbReference>
<dbReference type="GO" id="GO:0003756">
    <property type="term" value="F:protein disulfide isomerase activity"/>
    <property type="evidence" value="ECO:0007669"/>
    <property type="project" value="TreeGrafter"/>
</dbReference>
<evidence type="ECO:0000256" key="4">
    <source>
        <dbReference type="ARBA" id="ARBA00022729"/>
    </source>
</evidence>
<evidence type="ECO:0000256" key="1">
    <source>
        <dbReference type="ARBA" id="ARBA00004370"/>
    </source>
</evidence>
<dbReference type="EMBL" id="JATAAI010000015">
    <property type="protein sequence ID" value="KAK1740678.1"/>
    <property type="molecule type" value="Genomic_DNA"/>
</dbReference>
<accession>A0AAD8Y6S2</accession>
<keyword evidence="8" id="KW-1185">Reference proteome</keyword>
<evidence type="ECO:0000256" key="3">
    <source>
        <dbReference type="ARBA" id="ARBA00022692"/>
    </source>
</evidence>
<evidence type="ECO:0000313" key="8">
    <source>
        <dbReference type="Proteomes" id="UP001224775"/>
    </source>
</evidence>
<dbReference type="Gene3D" id="3.40.30.10">
    <property type="entry name" value="Glutaredoxin"/>
    <property type="match status" value="1"/>
</dbReference>
<dbReference type="InterPro" id="IPR051063">
    <property type="entry name" value="PDI"/>
</dbReference>
<dbReference type="AlphaFoldDB" id="A0AAD8Y6S2"/>
<proteinExistence type="inferred from homology"/>
<evidence type="ECO:0000256" key="5">
    <source>
        <dbReference type="ARBA" id="ARBA00023136"/>
    </source>
</evidence>
<evidence type="ECO:0000259" key="6">
    <source>
        <dbReference type="PROSITE" id="PS51352"/>
    </source>
</evidence>
<dbReference type="PROSITE" id="PS51352">
    <property type="entry name" value="THIOREDOXIN_2"/>
    <property type="match status" value="1"/>
</dbReference>
<dbReference type="CDD" id="cd02961">
    <property type="entry name" value="PDI_a_family"/>
    <property type="match status" value="1"/>
</dbReference>
<dbReference type="Pfam" id="PF00085">
    <property type="entry name" value="Thioredoxin"/>
    <property type="match status" value="1"/>
</dbReference>
<sequence length="600" mass="65825">MKKQRSYPNPLLRMTCNTFLNLFPPLLLIFAVILHNVLSFTNEPPGRDPISIDKVRGAERAVSLTSDNFDELTKGKLVFIKFYSPHCPHCKEMASAWNELADYYQQSDNNKNEDILIGSIDCTKSPSGKALCGRFKIMGLPTILYGDANFGGVYLEEYRGDKSFTDFKQFASQTLVPKCNPGSLDACAADERVEMESYIAMGYHELDAKIKQVKQREIDTKAFYADQFGKLQDRYNEQLAEKTSYVSSVNDDVRMIKEVIARKAGQPRVYNNSQYQVGEAISTMSVMQTYNDYFVVSPKNGLSQFQTMTAYLGGSAFQTVLDNPVTAYRQLVQQYAKDAAGKPVDPKVATAEATAVFKANPAAACMSGLVPRIIGVGFKRVPKFGILLGLSFFMGDDGNISATSAFGASVLSAPFINPIRMIEKQQRAYFKTTGAEKPIADILKESAKQNFQPLFRGTIPLMGHSLASALLGLAGQPKLQKYIKSELSQYGIGTFVSGLLASAAVTPIYVAVTNPLSRLEVIMQTSSIKGKPIGVMEACKEMVTDSKQFGLRGVFRGQGLGIAKGILSLTAFHQGRIWLTDAFRNNNISNGSYVPPVGSA</sequence>
<reference evidence="7" key="1">
    <citation type="submission" date="2023-06" db="EMBL/GenBank/DDBJ databases">
        <title>Survivors Of The Sea: Transcriptome response of Skeletonema marinoi to long-term dormancy.</title>
        <authorList>
            <person name="Pinder M.I.M."/>
            <person name="Kourtchenko O."/>
            <person name="Robertson E.K."/>
            <person name="Larsson T."/>
            <person name="Maumus F."/>
            <person name="Osuna-Cruz C.M."/>
            <person name="Vancaester E."/>
            <person name="Stenow R."/>
            <person name="Vandepoele K."/>
            <person name="Ploug H."/>
            <person name="Bruchert V."/>
            <person name="Godhe A."/>
            <person name="Topel M."/>
        </authorList>
    </citation>
    <scope>NUCLEOTIDE SEQUENCE</scope>
    <source>
        <strain evidence="7">R05AC</strain>
    </source>
</reference>
<protein>
    <submittedName>
        <fullName evidence="7">Protein disulfide isomerase family protein</fullName>
    </submittedName>
</protein>
<dbReference type="GO" id="GO:0005783">
    <property type="term" value="C:endoplasmic reticulum"/>
    <property type="evidence" value="ECO:0007669"/>
    <property type="project" value="TreeGrafter"/>
</dbReference>
<evidence type="ECO:0000256" key="2">
    <source>
        <dbReference type="ARBA" id="ARBA00006347"/>
    </source>
</evidence>
<dbReference type="Proteomes" id="UP001224775">
    <property type="component" value="Unassembled WGS sequence"/>
</dbReference>
<dbReference type="InterPro" id="IPR036249">
    <property type="entry name" value="Thioredoxin-like_sf"/>
</dbReference>
<organism evidence="7 8">
    <name type="scientific">Skeletonema marinoi</name>
    <dbReference type="NCBI Taxonomy" id="267567"/>
    <lineage>
        <taxon>Eukaryota</taxon>
        <taxon>Sar</taxon>
        <taxon>Stramenopiles</taxon>
        <taxon>Ochrophyta</taxon>
        <taxon>Bacillariophyta</taxon>
        <taxon>Coscinodiscophyceae</taxon>
        <taxon>Thalassiosirophycidae</taxon>
        <taxon>Thalassiosirales</taxon>
        <taxon>Skeletonemataceae</taxon>
        <taxon>Skeletonema</taxon>
        <taxon>Skeletonema marinoi-dohrnii complex</taxon>
    </lineage>
</organism>
<keyword evidence="5" id="KW-0472">Membrane</keyword>
<dbReference type="InterPro" id="IPR013766">
    <property type="entry name" value="Thioredoxin_domain"/>
</dbReference>
<keyword evidence="3" id="KW-0812">Transmembrane</keyword>